<gene>
    <name evidence="2" type="ORF">AArcSt2_10445</name>
</gene>
<dbReference type="EMBL" id="JAKRVX010000003">
    <property type="protein sequence ID" value="MCL9817361.1"/>
    <property type="molecule type" value="Genomic_DNA"/>
</dbReference>
<evidence type="ECO:0000313" key="3">
    <source>
        <dbReference type="Proteomes" id="UP001203207"/>
    </source>
</evidence>
<feature type="transmembrane region" description="Helical" evidence="1">
    <location>
        <begin position="7"/>
        <end position="31"/>
    </location>
</feature>
<organism evidence="2 3">
    <name type="scientific">Natronocalculus amylovorans</name>
    <dbReference type="NCBI Taxonomy" id="2917812"/>
    <lineage>
        <taxon>Archaea</taxon>
        <taxon>Methanobacteriati</taxon>
        <taxon>Methanobacteriota</taxon>
        <taxon>Stenosarchaea group</taxon>
        <taxon>Halobacteria</taxon>
        <taxon>Halobacteriales</taxon>
        <taxon>Haloferacaceae</taxon>
        <taxon>Natronocalculus</taxon>
    </lineage>
</organism>
<evidence type="ECO:0000256" key="1">
    <source>
        <dbReference type="SAM" id="Phobius"/>
    </source>
</evidence>
<keyword evidence="1" id="KW-0812">Transmembrane</keyword>
<reference evidence="2" key="2">
    <citation type="submission" date="2022-02" db="EMBL/GenBank/DDBJ databases">
        <authorList>
            <person name="Elcheninov A.G."/>
            <person name="Sorokin D.Y."/>
            <person name="Kublanov I.V."/>
        </authorList>
    </citation>
    <scope>NUCLEOTIDE SEQUENCE</scope>
    <source>
        <strain evidence="2">AArc-St2</strain>
    </source>
</reference>
<comment type="caution">
    <text evidence="2">The sequence shown here is derived from an EMBL/GenBank/DDBJ whole genome shotgun (WGS) entry which is preliminary data.</text>
</comment>
<dbReference type="InterPro" id="IPR015001">
    <property type="entry name" value="DUF1850"/>
</dbReference>
<keyword evidence="3" id="KW-1185">Reference proteome</keyword>
<dbReference type="RefSeq" id="WP_250584417.1">
    <property type="nucleotide sequence ID" value="NZ_JAKRVX010000003.1"/>
</dbReference>
<reference evidence="2" key="1">
    <citation type="journal article" date="2022" name="Syst. Appl. Microbiol.">
        <title>Natronocalculus amylovorans gen. nov., sp. nov., and Natranaeroarchaeum aerophilus sp. nov., dominant culturable amylolytic natronoarchaea from hypersaline soda lakes in southwestern Siberia.</title>
        <authorList>
            <person name="Sorokin D.Y."/>
            <person name="Elcheninov A.G."/>
            <person name="Khizhniak T.V."/>
            <person name="Koenen M."/>
            <person name="Bale N.J."/>
            <person name="Damste J.S.S."/>
            <person name="Kublanov I.V."/>
        </authorList>
    </citation>
    <scope>NUCLEOTIDE SEQUENCE</scope>
    <source>
        <strain evidence="2">AArc-St2</strain>
    </source>
</reference>
<sequence length="171" mass="18579">MVTRQSAVVGVGVFLFFIIAIGVSTGVVSYATHTVVVESSSGKTLIEQPATDGETVELAYTHSVERTLVTERYEIENQAFRQSAMIFSSFGAGFPSEAAVDRTDDGQFIYEPQAVVLDSLYISSGPIANHELRIGVQTYELYDISDGDAVRVYVVERSTPITVGRNNGNSR</sequence>
<keyword evidence="1" id="KW-0472">Membrane</keyword>
<keyword evidence="1" id="KW-1133">Transmembrane helix</keyword>
<dbReference type="AlphaFoldDB" id="A0AAE3K8T1"/>
<proteinExistence type="predicted"/>
<dbReference type="Proteomes" id="UP001203207">
    <property type="component" value="Unassembled WGS sequence"/>
</dbReference>
<protein>
    <submittedName>
        <fullName evidence="2">DUF1850 domain-containing protein</fullName>
    </submittedName>
</protein>
<accession>A0AAE3K8T1</accession>
<dbReference type="Pfam" id="PF08905">
    <property type="entry name" value="DUF1850"/>
    <property type="match status" value="1"/>
</dbReference>
<name>A0AAE3K8T1_9EURY</name>
<evidence type="ECO:0000313" key="2">
    <source>
        <dbReference type="EMBL" id="MCL9817361.1"/>
    </source>
</evidence>